<feature type="chain" id="PRO_5022156668" evidence="1">
    <location>
        <begin position="24"/>
        <end position="439"/>
    </location>
</feature>
<dbReference type="AlphaFoldDB" id="A0A512NNF2"/>
<dbReference type="InterPro" id="IPR000326">
    <property type="entry name" value="PAP2/HPO"/>
</dbReference>
<dbReference type="Pfam" id="PF01569">
    <property type="entry name" value="PAP2"/>
    <property type="match status" value="1"/>
</dbReference>
<keyword evidence="3" id="KW-0560">Oxidoreductase</keyword>
<evidence type="ECO:0000313" key="4">
    <source>
        <dbReference type="Proteomes" id="UP000321058"/>
    </source>
</evidence>
<sequence length="439" mass="47289">MNSIRAIILAGVSPLVLSTAAFADNAVIRANENMGLAMIAACQSPVGNPFHESRAYAMANLAIHDALNAIQRKYQPYAYDKKADAGTSANAAVAAAAYHVMAPTAAKIPAEVLSSPKCLENAKAVIEGSYAAALAVIPGETDQEKAAKEKGIALGKAAAEAVLAKRANDNADTGGPYINKTCPPANTPAGKYQCTPGFPFVAFEKWEVVAPFVLKEHSEFRPGPPYKVDSVEFKKDLAEVKRLGSDGKAMPTTRTPEQTEIALFWYESSPLKWGRIAYTIANDKGLDLWDSARLMAVMQMGQADGYLAMVSGKNFYNAWRPVTAIHANGDKNWVPLMPTPPDQTYPSGHSIEGGVGAAVLKGYFGTDQMNFKDCGATMELGHTCWDDKPVMRSYTTFTQAADENAISRVYIGFHFRNDTAEGTAYGRKIASVRPRSYLP</sequence>
<dbReference type="PANTHER" id="PTHR34599">
    <property type="entry name" value="PEROXIDASE-RELATED"/>
    <property type="match status" value="1"/>
</dbReference>
<evidence type="ECO:0000256" key="1">
    <source>
        <dbReference type="SAM" id="SignalP"/>
    </source>
</evidence>
<accession>A0A512NNF2</accession>
<dbReference type="CDD" id="cd03398">
    <property type="entry name" value="PAP2_haloperoxidase"/>
    <property type="match status" value="1"/>
</dbReference>
<comment type="caution">
    <text evidence="3">The sequence shown here is derived from an EMBL/GenBank/DDBJ whole genome shotgun (WGS) entry which is preliminary data.</text>
</comment>
<name>A0A512NNF2_9HYPH</name>
<protein>
    <submittedName>
        <fullName evidence="3">Haloperoxidase</fullName>
    </submittedName>
</protein>
<proteinExistence type="predicted"/>
<feature type="signal peptide" evidence="1">
    <location>
        <begin position="1"/>
        <end position="23"/>
    </location>
</feature>
<dbReference type="Gene3D" id="1.10.606.20">
    <property type="match status" value="1"/>
</dbReference>
<keyword evidence="3" id="KW-0575">Peroxidase</keyword>
<dbReference type="OrthoDB" id="103227at2"/>
<evidence type="ECO:0000313" key="3">
    <source>
        <dbReference type="EMBL" id="GEP60459.1"/>
    </source>
</evidence>
<dbReference type="SUPFAM" id="SSF48317">
    <property type="entry name" value="Acid phosphatase/Vanadium-dependent haloperoxidase"/>
    <property type="match status" value="1"/>
</dbReference>
<evidence type="ECO:0000259" key="2">
    <source>
        <dbReference type="Pfam" id="PF01569"/>
    </source>
</evidence>
<organism evidence="3 4">
    <name type="scientific">Reyranella soli</name>
    <dbReference type="NCBI Taxonomy" id="1230389"/>
    <lineage>
        <taxon>Bacteria</taxon>
        <taxon>Pseudomonadati</taxon>
        <taxon>Pseudomonadota</taxon>
        <taxon>Alphaproteobacteria</taxon>
        <taxon>Hyphomicrobiales</taxon>
        <taxon>Reyranellaceae</taxon>
        <taxon>Reyranella</taxon>
    </lineage>
</organism>
<keyword evidence="4" id="KW-1185">Reference proteome</keyword>
<reference evidence="3 4" key="1">
    <citation type="submission" date="2019-07" db="EMBL/GenBank/DDBJ databases">
        <title>Whole genome shotgun sequence of Reyranella soli NBRC 108950.</title>
        <authorList>
            <person name="Hosoyama A."/>
            <person name="Uohara A."/>
            <person name="Ohji S."/>
            <person name="Ichikawa N."/>
        </authorList>
    </citation>
    <scope>NUCLEOTIDE SEQUENCE [LARGE SCALE GENOMIC DNA]</scope>
    <source>
        <strain evidence="3 4">NBRC 108950</strain>
    </source>
</reference>
<gene>
    <name evidence="3" type="ORF">RSO01_76250</name>
</gene>
<feature type="domain" description="Phosphatidic acid phosphatase type 2/haloperoxidase" evidence="2">
    <location>
        <begin position="307"/>
        <end position="430"/>
    </location>
</feature>
<dbReference type="Proteomes" id="UP000321058">
    <property type="component" value="Unassembled WGS sequence"/>
</dbReference>
<dbReference type="InterPro" id="IPR052559">
    <property type="entry name" value="V-haloperoxidase"/>
</dbReference>
<dbReference type="EMBL" id="BKAJ01000165">
    <property type="protein sequence ID" value="GEP60459.1"/>
    <property type="molecule type" value="Genomic_DNA"/>
</dbReference>
<keyword evidence="1" id="KW-0732">Signal</keyword>
<dbReference type="GO" id="GO:0004601">
    <property type="term" value="F:peroxidase activity"/>
    <property type="evidence" value="ECO:0007669"/>
    <property type="project" value="UniProtKB-KW"/>
</dbReference>
<dbReference type="RefSeq" id="WP_147155802.1">
    <property type="nucleotide sequence ID" value="NZ_BKAJ01000165.1"/>
</dbReference>
<dbReference type="PANTHER" id="PTHR34599:SF1">
    <property type="entry name" value="PHOSPHATIDIC ACID PHOSPHATASE TYPE 2_HALOPEROXIDASE DOMAIN-CONTAINING PROTEIN"/>
    <property type="match status" value="1"/>
</dbReference>
<dbReference type="InterPro" id="IPR036938">
    <property type="entry name" value="PAP2/HPO_sf"/>
</dbReference>